<evidence type="ECO:0000313" key="3">
    <source>
        <dbReference type="Proteomes" id="UP000564385"/>
    </source>
</evidence>
<organism evidence="2 3">
    <name type="scientific">Tunturiibacter lichenicola</name>
    <dbReference type="NCBI Taxonomy" id="2051959"/>
    <lineage>
        <taxon>Bacteria</taxon>
        <taxon>Pseudomonadati</taxon>
        <taxon>Acidobacteriota</taxon>
        <taxon>Terriglobia</taxon>
        <taxon>Terriglobales</taxon>
        <taxon>Acidobacteriaceae</taxon>
        <taxon>Tunturiibacter</taxon>
    </lineage>
</organism>
<comment type="caution">
    <text evidence="2">The sequence shown here is derived from an EMBL/GenBank/DDBJ whole genome shotgun (WGS) entry which is preliminary data.</text>
</comment>
<sequence>MLDRIDTYPDTLRAHSGPLMHFIVSGHLRDQLDSSYLSTVAYSVIVILLLIGTLWTVIVVFSCLRF</sequence>
<protein>
    <submittedName>
        <fullName evidence="2">Uncharacterized protein</fullName>
    </submittedName>
</protein>
<keyword evidence="1" id="KW-1133">Transmembrane helix</keyword>
<keyword evidence="1" id="KW-0812">Transmembrane</keyword>
<dbReference type="Proteomes" id="UP000564385">
    <property type="component" value="Unassembled WGS sequence"/>
</dbReference>
<proteinExistence type="predicted"/>
<name>A0A852VC13_9BACT</name>
<dbReference type="AlphaFoldDB" id="A0A852VC13"/>
<feature type="transmembrane region" description="Helical" evidence="1">
    <location>
        <begin position="40"/>
        <end position="64"/>
    </location>
</feature>
<reference evidence="2 3" key="1">
    <citation type="submission" date="2020-07" db="EMBL/GenBank/DDBJ databases">
        <title>Genomic Encyclopedia of Type Strains, Phase IV (KMG-V): Genome sequencing to study the core and pangenomes of soil and plant-associated prokaryotes.</title>
        <authorList>
            <person name="Whitman W."/>
        </authorList>
    </citation>
    <scope>NUCLEOTIDE SEQUENCE [LARGE SCALE GENOMIC DNA]</scope>
    <source>
        <strain evidence="2 3">M8UP22</strain>
    </source>
</reference>
<dbReference type="EMBL" id="JACCCU010000001">
    <property type="protein sequence ID" value="NYF88004.1"/>
    <property type="molecule type" value="Genomic_DNA"/>
</dbReference>
<evidence type="ECO:0000313" key="2">
    <source>
        <dbReference type="EMBL" id="NYF88004.1"/>
    </source>
</evidence>
<accession>A0A852VC13</accession>
<gene>
    <name evidence="2" type="ORF">HDF08_000071</name>
</gene>
<evidence type="ECO:0000256" key="1">
    <source>
        <dbReference type="SAM" id="Phobius"/>
    </source>
</evidence>
<keyword evidence="1" id="KW-0472">Membrane</keyword>